<evidence type="ECO:0000256" key="4">
    <source>
        <dbReference type="ARBA" id="ARBA00022475"/>
    </source>
</evidence>
<feature type="transmembrane region" description="Helical" evidence="8">
    <location>
        <begin position="106"/>
        <end position="128"/>
    </location>
</feature>
<dbReference type="InterPro" id="IPR000620">
    <property type="entry name" value="EamA_dom"/>
</dbReference>
<comment type="caution">
    <text evidence="10">The sequence shown here is derived from an EMBL/GenBank/DDBJ whole genome shotgun (WGS) entry which is preliminary data.</text>
</comment>
<accession>A0A844Y964</accession>
<dbReference type="InterPro" id="IPR004626">
    <property type="entry name" value="RarD"/>
</dbReference>
<evidence type="ECO:0000256" key="3">
    <source>
        <dbReference type="ARBA" id="ARBA00022448"/>
    </source>
</evidence>
<dbReference type="InterPro" id="IPR037185">
    <property type="entry name" value="EmrE-like"/>
</dbReference>
<proteinExistence type="inferred from homology"/>
<keyword evidence="3" id="KW-0813">Transport</keyword>
<keyword evidence="5 8" id="KW-0812">Transmembrane</keyword>
<protein>
    <submittedName>
        <fullName evidence="10">EamA family transporter RarD</fullName>
    </submittedName>
</protein>
<keyword evidence="7 8" id="KW-0472">Membrane</keyword>
<comment type="similarity">
    <text evidence="2">Belongs to the EamA transporter family.</text>
</comment>
<comment type="subcellular location">
    <subcellularLocation>
        <location evidence="1">Cell membrane</location>
        <topology evidence="1">Multi-pass membrane protein</topology>
    </subcellularLocation>
</comment>
<evidence type="ECO:0000256" key="7">
    <source>
        <dbReference type="ARBA" id="ARBA00023136"/>
    </source>
</evidence>
<reference evidence="10 11" key="1">
    <citation type="submission" date="2019-12" db="EMBL/GenBank/DDBJ databases">
        <title>Genomic-based taxomic classification of the family Erythrobacteraceae.</title>
        <authorList>
            <person name="Xu L."/>
        </authorList>
    </citation>
    <scope>NUCLEOTIDE SEQUENCE [LARGE SCALE GENOMIC DNA]</scope>
    <source>
        <strain evidence="10 11">JCM 17468</strain>
    </source>
</reference>
<dbReference type="RefSeq" id="WP_160660625.1">
    <property type="nucleotide sequence ID" value="NZ_BAABDV010000001.1"/>
</dbReference>
<dbReference type="PANTHER" id="PTHR22911">
    <property type="entry name" value="ACYL-MALONYL CONDENSING ENZYME-RELATED"/>
    <property type="match status" value="1"/>
</dbReference>
<evidence type="ECO:0000259" key="9">
    <source>
        <dbReference type="Pfam" id="PF00892"/>
    </source>
</evidence>
<dbReference type="Proteomes" id="UP000430272">
    <property type="component" value="Unassembled WGS sequence"/>
</dbReference>
<dbReference type="OrthoDB" id="369870at2"/>
<gene>
    <name evidence="10" type="primary">rarD</name>
    <name evidence="10" type="ORF">GRI47_07310</name>
</gene>
<evidence type="ECO:0000256" key="2">
    <source>
        <dbReference type="ARBA" id="ARBA00007362"/>
    </source>
</evidence>
<dbReference type="AlphaFoldDB" id="A0A844Y964"/>
<feature type="transmembrane region" description="Helical" evidence="8">
    <location>
        <begin position="46"/>
        <end position="67"/>
    </location>
</feature>
<dbReference type="Pfam" id="PF00892">
    <property type="entry name" value="EamA"/>
    <property type="match status" value="1"/>
</dbReference>
<evidence type="ECO:0000256" key="1">
    <source>
        <dbReference type="ARBA" id="ARBA00004651"/>
    </source>
</evidence>
<dbReference type="PANTHER" id="PTHR22911:SF137">
    <property type="entry name" value="SOLUTE CARRIER FAMILY 35 MEMBER G2-RELATED"/>
    <property type="match status" value="1"/>
</dbReference>
<evidence type="ECO:0000256" key="8">
    <source>
        <dbReference type="SAM" id="Phobius"/>
    </source>
</evidence>
<dbReference type="GO" id="GO:0005886">
    <property type="term" value="C:plasma membrane"/>
    <property type="evidence" value="ECO:0007669"/>
    <property type="project" value="UniProtKB-SubCell"/>
</dbReference>
<keyword evidence="4" id="KW-1003">Cell membrane</keyword>
<evidence type="ECO:0000313" key="11">
    <source>
        <dbReference type="Proteomes" id="UP000430272"/>
    </source>
</evidence>
<feature type="transmembrane region" description="Helical" evidence="8">
    <location>
        <begin position="186"/>
        <end position="205"/>
    </location>
</feature>
<sequence>MAEPASDPVQHGQKSGLPSAIGAYTIWGFFPLYLILVSAVPPFEFVAWRIIWTVPICALIVLVRRQWPQVRAALGDWQVLRWLMLSAVLIAINWGVYVWAIQRGNVYAASLGYYINPLFNVLLGTLVLGERLSRLQWSAVALAAVGVSLLAAGALTTLWISLTLACSFGTYGLVRKRVPVGALPGLTIESALLMLPSAAITWWYAATYGSSFAIAPSLSFAIALGGLVTAVPLLMFAVAARRMPYSTLGFIQFLAPSIVFVLGLTVFDEPLKPAQIACFGFIWAAAAIFAWDLVAKARAARVVAPAG</sequence>
<keyword evidence="11" id="KW-1185">Reference proteome</keyword>
<evidence type="ECO:0000256" key="6">
    <source>
        <dbReference type="ARBA" id="ARBA00022989"/>
    </source>
</evidence>
<feature type="domain" description="EamA" evidence="9">
    <location>
        <begin position="15"/>
        <end position="150"/>
    </location>
</feature>
<evidence type="ECO:0000313" key="10">
    <source>
        <dbReference type="EMBL" id="MXO53813.1"/>
    </source>
</evidence>
<dbReference type="EMBL" id="WTYD01000001">
    <property type="protein sequence ID" value="MXO53813.1"/>
    <property type="molecule type" value="Genomic_DNA"/>
</dbReference>
<dbReference type="NCBIfam" id="TIGR00688">
    <property type="entry name" value="rarD"/>
    <property type="match status" value="1"/>
</dbReference>
<dbReference type="SUPFAM" id="SSF103481">
    <property type="entry name" value="Multidrug resistance efflux transporter EmrE"/>
    <property type="match status" value="2"/>
</dbReference>
<feature type="transmembrane region" description="Helical" evidence="8">
    <location>
        <begin position="79"/>
        <end position="100"/>
    </location>
</feature>
<evidence type="ECO:0000256" key="5">
    <source>
        <dbReference type="ARBA" id="ARBA00022692"/>
    </source>
</evidence>
<feature type="transmembrane region" description="Helical" evidence="8">
    <location>
        <begin position="247"/>
        <end position="267"/>
    </location>
</feature>
<feature type="transmembrane region" description="Helical" evidence="8">
    <location>
        <begin position="273"/>
        <end position="291"/>
    </location>
</feature>
<feature type="transmembrane region" description="Helical" evidence="8">
    <location>
        <begin position="217"/>
        <end position="240"/>
    </location>
</feature>
<organism evidence="10 11">
    <name type="scientific">Qipengyuania pelagi</name>
    <dbReference type="NCBI Taxonomy" id="994320"/>
    <lineage>
        <taxon>Bacteria</taxon>
        <taxon>Pseudomonadati</taxon>
        <taxon>Pseudomonadota</taxon>
        <taxon>Alphaproteobacteria</taxon>
        <taxon>Sphingomonadales</taxon>
        <taxon>Erythrobacteraceae</taxon>
        <taxon>Qipengyuania</taxon>
    </lineage>
</organism>
<name>A0A844Y964_9SPHN</name>
<feature type="transmembrane region" description="Helical" evidence="8">
    <location>
        <begin position="21"/>
        <end position="40"/>
    </location>
</feature>
<feature type="transmembrane region" description="Helical" evidence="8">
    <location>
        <begin position="135"/>
        <end position="152"/>
    </location>
</feature>
<keyword evidence="6 8" id="KW-1133">Transmembrane helix</keyword>